<evidence type="ECO:0000259" key="3">
    <source>
        <dbReference type="Pfam" id="PF13472"/>
    </source>
</evidence>
<name>A0A9W9K9V6_9EURO</name>
<dbReference type="InterPro" id="IPR037460">
    <property type="entry name" value="SEST-like"/>
</dbReference>
<dbReference type="InterPro" id="IPR036514">
    <property type="entry name" value="SGNH_hydro_sf"/>
</dbReference>
<dbReference type="Pfam" id="PF14521">
    <property type="entry name" value="Aspzincin_M35"/>
    <property type="match status" value="1"/>
</dbReference>
<dbReference type="Pfam" id="PF13517">
    <property type="entry name" value="FG-GAP_3"/>
    <property type="match status" value="2"/>
</dbReference>
<dbReference type="FunFam" id="3.40.50.1110:FF:000020">
    <property type="entry name" value="Esterase, putative (AFU_orthologue AFUA_1G03170)"/>
    <property type="match status" value="1"/>
</dbReference>
<dbReference type="GO" id="GO:0004222">
    <property type="term" value="F:metalloendopeptidase activity"/>
    <property type="evidence" value="ECO:0007669"/>
    <property type="project" value="InterPro"/>
</dbReference>
<protein>
    <recommendedName>
        <fullName evidence="7">Esterase</fullName>
    </recommendedName>
</protein>
<evidence type="ECO:0000259" key="4">
    <source>
        <dbReference type="Pfam" id="PF14521"/>
    </source>
</evidence>
<keyword evidence="6" id="KW-1185">Reference proteome</keyword>
<feature type="domain" description="SGNH hydrolase-type esterase" evidence="3">
    <location>
        <begin position="72"/>
        <end position="263"/>
    </location>
</feature>
<dbReference type="Gene3D" id="3.40.50.1110">
    <property type="entry name" value="SGNH hydrolase"/>
    <property type="match status" value="2"/>
</dbReference>
<proteinExistence type="predicted"/>
<dbReference type="SUPFAM" id="SSF52266">
    <property type="entry name" value="SGNH hydrolase"/>
    <property type="match status" value="2"/>
</dbReference>
<dbReference type="RefSeq" id="XP_056473994.1">
    <property type="nucleotide sequence ID" value="XM_056617835.1"/>
</dbReference>
<dbReference type="InterPro" id="IPR028994">
    <property type="entry name" value="Integrin_alpha_N"/>
</dbReference>
<dbReference type="Gene3D" id="3.40.390.10">
    <property type="entry name" value="Collagenase (Catalytic Domain)"/>
    <property type="match status" value="1"/>
</dbReference>
<dbReference type="GO" id="GO:0006629">
    <property type="term" value="P:lipid metabolic process"/>
    <property type="evidence" value="ECO:0007669"/>
    <property type="project" value="TreeGrafter"/>
</dbReference>
<reference evidence="5" key="2">
    <citation type="journal article" date="2023" name="IMA Fungus">
        <title>Comparative genomic study of the Penicillium genus elucidates a diverse pangenome and 15 lateral gene transfer events.</title>
        <authorList>
            <person name="Petersen C."/>
            <person name="Sorensen T."/>
            <person name="Nielsen M.R."/>
            <person name="Sondergaard T.E."/>
            <person name="Sorensen J.L."/>
            <person name="Fitzpatrick D.A."/>
            <person name="Frisvad J.C."/>
            <person name="Nielsen K.L."/>
        </authorList>
    </citation>
    <scope>NUCLEOTIDE SEQUENCE</scope>
    <source>
        <strain evidence="5">IBT 30761</strain>
    </source>
</reference>
<evidence type="ECO:0000313" key="5">
    <source>
        <dbReference type="EMBL" id="KAJ5098340.1"/>
    </source>
</evidence>
<dbReference type="InterPro" id="IPR029463">
    <property type="entry name" value="Lys_MEP"/>
</dbReference>
<dbReference type="EMBL" id="JAPQKI010000005">
    <property type="protein sequence ID" value="KAJ5098340.1"/>
    <property type="molecule type" value="Genomic_DNA"/>
</dbReference>
<dbReference type="CDD" id="cd01823">
    <property type="entry name" value="SEST_like"/>
    <property type="match status" value="1"/>
</dbReference>
<dbReference type="InterPro" id="IPR024079">
    <property type="entry name" value="MetalloPept_cat_dom_sf"/>
</dbReference>
<dbReference type="SUPFAM" id="SSF55486">
    <property type="entry name" value="Metalloproteases ('zincins'), catalytic domain"/>
    <property type="match status" value="1"/>
</dbReference>
<feature type="signal peptide" evidence="2">
    <location>
        <begin position="1"/>
        <end position="28"/>
    </location>
</feature>
<feature type="domain" description="Lysine-specific metallo-endopeptidase" evidence="4">
    <location>
        <begin position="969"/>
        <end position="1114"/>
    </location>
</feature>
<dbReference type="CDD" id="cd01833">
    <property type="entry name" value="XynB_like"/>
    <property type="match status" value="1"/>
</dbReference>
<dbReference type="Proteomes" id="UP001149074">
    <property type="component" value="Unassembled WGS sequence"/>
</dbReference>
<dbReference type="SUPFAM" id="SSF69318">
    <property type="entry name" value="Integrin alpha N-terminal domain"/>
    <property type="match status" value="2"/>
</dbReference>
<dbReference type="PROSITE" id="PS51257">
    <property type="entry name" value="PROKAR_LIPOPROTEIN"/>
    <property type="match status" value="1"/>
</dbReference>
<comment type="caution">
    <text evidence="5">The sequence shown here is derived from an EMBL/GenBank/DDBJ whole genome shotgun (WGS) entry which is preliminary data.</text>
</comment>
<evidence type="ECO:0000256" key="2">
    <source>
        <dbReference type="SAM" id="SignalP"/>
    </source>
</evidence>
<dbReference type="InterPro" id="IPR013517">
    <property type="entry name" value="FG-GAP"/>
</dbReference>
<dbReference type="OrthoDB" id="6123at2759"/>
<dbReference type="InterPro" id="IPR013830">
    <property type="entry name" value="SGNH_hydro"/>
</dbReference>
<dbReference type="PANTHER" id="PTHR37981:SF1">
    <property type="entry name" value="SGNH HYDROLASE-TYPE ESTERASE DOMAIN-CONTAINING PROTEIN"/>
    <property type="match status" value="1"/>
</dbReference>
<keyword evidence="1 2" id="KW-0732">Signal</keyword>
<evidence type="ECO:0008006" key="7">
    <source>
        <dbReference type="Google" id="ProtNLM"/>
    </source>
</evidence>
<dbReference type="InterPro" id="IPR001087">
    <property type="entry name" value="GDSL"/>
</dbReference>
<organism evidence="5 6">
    <name type="scientific">Penicillium argentinense</name>
    <dbReference type="NCBI Taxonomy" id="1131581"/>
    <lineage>
        <taxon>Eukaryota</taxon>
        <taxon>Fungi</taxon>
        <taxon>Dikarya</taxon>
        <taxon>Ascomycota</taxon>
        <taxon>Pezizomycotina</taxon>
        <taxon>Eurotiomycetes</taxon>
        <taxon>Eurotiomycetidae</taxon>
        <taxon>Eurotiales</taxon>
        <taxon>Aspergillaceae</taxon>
        <taxon>Penicillium</taxon>
    </lineage>
</organism>
<gene>
    <name evidence="5" type="ORF">N7532_005341</name>
</gene>
<accession>A0A9W9K9V6</accession>
<dbReference type="GO" id="GO:0016788">
    <property type="term" value="F:hydrolase activity, acting on ester bonds"/>
    <property type="evidence" value="ECO:0007669"/>
    <property type="project" value="InterPro"/>
</dbReference>
<sequence length="1592" mass="176640">MARSAWASSQSLAFSCFFLSFIVSVANCFPYVDVASSAEYFNTSLETVSIVDERNHLYKKDDKPFELRILPLGASITYGYLSESGNGYRKPLRDQLRFDGWAVDMVGTKTHGSMKDNECEAHSGDIIDEVKEAAKGSLSYRPNVVLINAGTNDCRLDTDIPNTGERMRSLISTLINADGMKKTTIVLSTLIPSNEKNTTRNRPGVNDQYRSLVKSMRDDGVNIVLADMDPPAPADASGWISWPDDFNHNGDVDDTHPNDHGYAKMARIWYNAINDAHKQDIIEGPGVMSSTTCDKEYGDGVYAGGLTQQGSGEDDGIYYHSSEPMGVIFEVESEKSDLSWGFTRLIRSDRDDLILWHQKEGKVEYTVWRNSGADTDRFQQLDSFMSVDDNCIPRGIRFIDINADGLDDFICIAKDGTAYASVNQGDGNEVRPPSFKSIGKWKDAEPGYDQSHVVIGDVDGDGRGDYCVIEGNGDLTCWRNGWIDDAPKYWQPLGKRFTGKGMGDIAGVRLLDINGDGRDDWLWVDDNGATYTWTNSRSCVKGKEGDGLNIVWRQGFQKGHTSGPTHSGMTDFDNVSRGEISFPRIYGTKQDFGLHSRRDYVFLEYKSAGKGKYSYKFHAFKNTGSGATKIKSDGNRYCNMMGHDNGMMDYVWILSKGSMHIYPNKGLTSVPDDGSSFWGPNKGIFDPHTTGPKKDLNRRDLHLVDWDGDGACDIVWTDPDNKNRVSLWINRIKDTGDFNWEYHVDPAPDLYCPETRGIGVFDNPVHMADISGSGRADYLCVEKDGRSWGWTQSKTGSFEYIDQFKFSEGKDRANLHWADVDGDGKADMIHTDKFNGDGSVWYNKGRKDIGGSRYWWDPVGAKFQGAVEGSCTYFPDLDGNGRADMHSIIHSIDNTAKTWFSLCGRTDKTGDDGSIEDPDLPVIPEGGNVGNPTLNWGAVGTSAECSSTQKPQILTEFRFAIQMADTAEKNTQKWGFYDTFFSAGLRGSKDFAKQVSDVYKTIGYMLDGTATFQFQITCDFTTDNCVNGDLAYMNAFQKTMNICPRFFNDQDMTATLDKVLHEPATIREAHHVRSAVILHEMTHTKYSMRLIPDSVGVKAYDYAYGWETCKELAEGVFNRGCQKWAMLKGALCQVPGSNPPQDGICDAKFSAINADTWAVVEAGIYFSDHWKKQIPITSSTGASTSIKRDGCVSHDALMFDHGSAYEISGIVAFGDSFAAGMGTDPTETDCRIGGQNYPGLVQKHYKDAGDSLDIEKKMCSGDTTSGLKEQIENWKSTDLSNLGTLTMGGNDLGFSDIVWNCVVTPNTLHFGSTYRQWCVEAEDKARNMMNDQGDTGLRSKLSALYLSILQKAAQPDFQLFVAGYPGFFNHDTSDCDDSTFHYFWAAYKPPSDGPLGRIVYLTKSLRKELNDLVTQLNNVIEDAVRDANKAAGRTAVHYIDIQSKFDSHRWCEQGIHEPDPKAPNTYFFLSAWNDIPLAGSASTSDSNDISALQQNGINLPDADTCKETQGENPDPYQNFLCLASKAIALEPNGLMAWSYGNATEALKNGDFNSQKVSGWYPTRQIKTFHPRSPGMALYRDAVVKQIDAVIAE</sequence>
<feature type="chain" id="PRO_5040720438" description="Esterase" evidence="2">
    <location>
        <begin position="29"/>
        <end position="1592"/>
    </location>
</feature>
<dbReference type="PANTHER" id="PTHR37981">
    <property type="entry name" value="LIPASE 2"/>
    <property type="match status" value="1"/>
</dbReference>
<dbReference type="GeneID" id="81356814"/>
<evidence type="ECO:0000313" key="6">
    <source>
        <dbReference type="Proteomes" id="UP001149074"/>
    </source>
</evidence>
<reference evidence="5" key="1">
    <citation type="submission" date="2022-11" db="EMBL/GenBank/DDBJ databases">
        <authorList>
            <person name="Petersen C."/>
        </authorList>
    </citation>
    <scope>NUCLEOTIDE SEQUENCE</scope>
    <source>
        <strain evidence="5">IBT 30761</strain>
    </source>
</reference>
<dbReference type="Pfam" id="PF00657">
    <property type="entry name" value="Lipase_GDSL"/>
    <property type="match status" value="1"/>
</dbReference>
<dbReference type="Pfam" id="PF13472">
    <property type="entry name" value="Lipase_GDSL_2"/>
    <property type="match status" value="1"/>
</dbReference>
<evidence type="ECO:0000256" key="1">
    <source>
        <dbReference type="ARBA" id="ARBA00022729"/>
    </source>
</evidence>